<name>A0A1N7RGZ8_9BACT</name>
<reference evidence="2" key="1">
    <citation type="submission" date="2017-01" db="EMBL/GenBank/DDBJ databases">
        <authorList>
            <person name="Varghese N."/>
            <person name="Submissions S."/>
        </authorList>
    </citation>
    <scope>NUCLEOTIDE SEQUENCE [LARGE SCALE GENOMIC DNA]</scope>
    <source>
        <strain evidence="2">DSM 21054</strain>
    </source>
</reference>
<accession>A0A1N7RGZ8</accession>
<dbReference type="OrthoDB" id="645535at2"/>
<evidence type="ECO:0000313" key="1">
    <source>
        <dbReference type="EMBL" id="SIT34264.1"/>
    </source>
</evidence>
<dbReference type="AlphaFoldDB" id="A0A1N7RGZ8"/>
<gene>
    <name evidence="1" type="ORF">SAMN05421788_11582</name>
</gene>
<sequence>MQAQRSTRKYCSDNCKQLSFYKRNGLLLAGIESAEETDLLAPLQEQEEAAIVAQPVKESLKDKEEYEHIYSSLINEIDDCLNSGHLVMFQHPQQYWSSYTLPTVKWVSIRLRCLLENLIRLSNLPAVNYATLDALKEAFNNILASAEFRKLPASYPYSNTIKELAQKITITAKAVTPHQNTRLRLTRARKASLIACRFTLAGMVPLAKFSDLNFKE</sequence>
<dbReference type="STRING" id="477680.SAMN05421788_11582"/>
<proteinExistence type="predicted"/>
<dbReference type="EMBL" id="FTOR01000015">
    <property type="protein sequence ID" value="SIT34264.1"/>
    <property type="molecule type" value="Genomic_DNA"/>
</dbReference>
<keyword evidence="2" id="KW-1185">Reference proteome</keyword>
<evidence type="ECO:0000313" key="2">
    <source>
        <dbReference type="Proteomes" id="UP000186917"/>
    </source>
</evidence>
<protein>
    <submittedName>
        <fullName evidence="1">Uncharacterized protein</fullName>
    </submittedName>
</protein>
<dbReference type="RefSeq" id="WP_144264190.1">
    <property type="nucleotide sequence ID" value="NZ_AP017422.1"/>
</dbReference>
<organism evidence="1 2">
    <name type="scientific">Filimonas lacunae</name>
    <dbReference type="NCBI Taxonomy" id="477680"/>
    <lineage>
        <taxon>Bacteria</taxon>
        <taxon>Pseudomonadati</taxon>
        <taxon>Bacteroidota</taxon>
        <taxon>Chitinophagia</taxon>
        <taxon>Chitinophagales</taxon>
        <taxon>Chitinophagaceae</taxon>
        <taxon>Filimonas</taxon>
    </lineage>
</organism>
<dbReference type="Proteomes" id="UP000186917">
    <property type="component" value="Unassembled WGS sequence"/>
</dbReference>